<proteinExistence type="predicted"/>
<keyword evidence="1" id="KW-0472">Membrane</keyword>
<sequence length="85" mass="9920">MVEDAYAVGHIYFWFISAWVSSWSWADIDTLCVQPSYVIEMYRYEPKFYLNDNGLSLLLLITFGSISSARTGLNLHSENSHYRMQ</sequence>
<name>A0A251V8B3_HELAN</name>
<keyword evidence="1" id="KW-1133">Transmembrane helix</keyword>
<evidence type="ECO:0000313" key="3">
    <source>
        <dbReference type="EMBL" id="OTG31509.1"/>
    </source>
</evidence>
<gene>
    <name evidence="3" type="ORF">HannXRQ_Chr03g0076441</name>
    <name evidence="2" type="ORF">HanXRQr2_Chr03g0117591</name>
</gene>
<keyword evidence="4" id="KW-1185">Reference proteome</keyword>
<dbReference type="AlphaFoldDB" id="A0A251V8B3"/>
<dbReference type="Gramene" id="mRNA:HanXRQr2_Chr03g0117591">
    <property type="protein sequence ID" value="mRNA:HanXRQr2_Chr03g0117591"/>
    <property type="gene ID" value="HanXRQr2_Chr03g0117591"/>
</dbReference>
<dbReference type="Proteomes" id="UP000215914">
    <property type="component" value="Chromosome 3"/>
</dbReference>
<protein>
    <submittedName>
        <fullName evidence="3">Uncharacterized protein</fullName>
    </submittedName>
</protein>
<evidence type="ECO:0000256" key="1">
    <source>
        <dbReference type="SAM" id="Phobius"/>
    </source>
</evidence>
<dbReference type="EMBL" id="MNCJ02000318">
    <property type="protein sequence ID" value="KAF5815004.1"/>
    <property type="molecule type" value="Genomic_DNA"/>
</dbReference>
<keyword evidence="1" id="KW-0812">Transmembrane</keyword>
<reference evidence="2" key="3">
    <citation type="submission" date="2020-06" db="EMBL/GenBank/DDBJ databases">
        <title>Helianthus annuus Genome sequencing and assembly Release 2.</title>
        <authorList>
            <person name="Gouzy J."/>
            <person name="Langlade N."/>
            <person name="Munos S."/>
        </authorList>
    </citation>
    <scope>NUCLEOTIDE SEQUENCE</scope>
    <source>
        <tissue evidence="2">Leaves</tissue>
    </source>
</reference>
<evidence type="ECO:0000313" key="4">
    <source>
        <dbReference type="Proteomes" id="UP000215914"/>
    </source>
</evidence>
<accession>A0A251V8B3</accession>
<reference evidence="3" key="2">
    <citation type="submission" date="2017-02" db="EMBL/GenBank/DDBJ databases">
        <title>Sunflower complete genome.</title>
        <authorList>
            <person name="Langlade N."/>
            <person name="Munos S."/>
        </authorList>
    </citation>
    <scope>NUCLEOTIDE SEQUENCE [LARGE SCALE GENOMIC DNA]</scope>
    <source>
        <tissue evidence="3">Leaves</tissue>
    </source>
</reference>
<dbReference type="InParanoid" id="A0A251V8B3"/>
<evidence type="ECO:0000313" key="2">
    <source>
        <dbReference type="EMBL" id="KAF5815004.1"/>
    </source>
</evidence>
<reference evidence="2 4" key="1">
    <citation type="journal article" date="2017" name="Nature">
        <title>The sunflower genome provides insights into oil metabolism, flowering and Asterid evolution.</title>
        <authorList>
            <person name="Badouin H."/>
            <person name="Gouzy J."/>
            <person name="Grassa C.J."/>
            <person name="Murat F."/>
            <person name="Staton S.E."/>
            <person name="Cottret L."/>
            <person name="Lelandais-Briere C."/>
            <person name="Owens G.L."/>
            <person name="Carrere S."/>
            <person name="Mayjonade B."/>
            <person name="Legrand L."/>
            <person name="Gill N."/>
            <person name="Kane N.C."/>
            <person name="Bowers J.E."/>
            <person name="Hubner S."/>
            <person name="Bellec A."/>
            <person name="Berard A."/>
            <person name="Berges H."/>
            <person name="Blanchet N."/>
            <person name="Boniface M.C."/>
            <person name="Brunel D."/>
            <person name="Catrice O."/>
            <person name="Chaidir N."/>
            <person name="Claudel C."/>
            <person name="Donnadieu C."/>
            <person name="Faraut T."/>
            <person name="Fievet G."/>
            <person name="Helmstetter N."/>
            <person name="King M."/>
            <person name="Knapp S.J."/>
            <person name="Lai Z."/>
            <person name="Le Paslier M.C."/>
            <person name="Lippi Y."/>
            <person name="Lorenzon L."/>
            <person name="Mandel J.R."/>
            <person name="Marage G."/>
            <person name="Marchand G."/>
            <person name="Marquand E."/>
            <person name="Bret-Mestries E."/>
            <person name="Morien E."/>
            <person name="Nambeesan S."/>
            <person name="Nguyen T."/>
            <person name="Pegot-Espagnet P."/>
            <person name="Pouilly N."/>
            <person name="Raftis F."/>
            <person name="Sallet E."/>
            <person name="Schiex T."/>
            <person name="Thomas J."/>
            <person name="Vandecasteele C."/>
            <person name="Vares D."/>
            <person name="Vear F."/>
            <person name="Vautrin S."/>
            <person name="Crespi M."/>
            <person name="Mangin B."/>
            <person name="Burke J.M."/>
            <person name="Salse J."/>
            <person name="Munos S."/>
            <person name="Vincourt P."/>
            <person name="Rieseberg L.H."/>
            <person name="Langlade N.B."/>
        </authorList>
    </citation>
    <scope>NUCLEOTIDE SEQUENCE [LARGE SCALE GENOMIC DNA]</scope>
    <source>
        <strain evidence="4">cv. SF193</strain>
        <tissue evidence="2">Leaves</tissue>
    </source>
</reference>
<feature type="transmembrane region" description="Helical" evidence="1">
    <location>
        <begin position="54"/>
        <end position="73"/>
    </location>
</feature>
<organism evidence="3 4">
    <name type="scientific">Helianthus annuus</name>
    <name type="common">Common sunflower</name>
    <dbReference type="NCBI Taxonomy" id="4232"/>
    <lineage>
        <taxon>Eukaryota</taxon>
        <taxon>Viridiplantae</taxon>
        <taxon>Streptophyta</taxon>
        <taxon>Embryophyta</taxon>
        <taxon>Tracheophyta</taxon>
        <taxon>Spermatophyta</taxon>
        <taxon>Magnoliopsida</taxon>
        <taxon>eudicotyledons</taxon>
        <taxon>Gunneridae</taxon>
        <taxon>Pentapetalae</taxon>
        <taxon>asterids</taxon>
        <taxon>campanulids</taxon>
        <taxon>Asterales</taxon>
        <taxon>Asteraceae</taxon>
        <taxon>Asteroideae</taxon>
        <taxon>Heliantheae alliance</taxon>
        <taxon>Heliantheae</taxon>
        <taxon>Helianthus</taxon>
    </lineage>
</organism>
<dbReference type="EMBL" id="CM007892">
    <property type="protein sequence ID" value="OTG31509.1"/>
    <property type="molecule type" value="Genomic_DNA"/>
</dbReference>